<dbReference type="Gene3D" id="3.40.50.300">
    <property type="entry name" value="P-loop containing nucleotide triphosphate hydrolases"/>
    <property type="match status" value="1"/>
</dbReference>
<name>A0ABT8GNW3_9BACL</name>
<dbReference type="RefSeq" id="WP_301137379.1">
    <property type="nucleotide sequence ID" value="NZ_JAUHTQ010000003.1"/>
</dbReference>
<accession>A0ABT8GNW3</accession>
<dbReference type="Pfam" id="PF07728">
    <property type="entry name" value="AAA_5"/>
    <property type="match status" value="1"/>
</dbReference>
<evidence type="ECO:0000313" key="3">
    <source>
        <dbReference type="EMBL" id="MDN4493093.1"/>
    </source>
</evidence>
<dbReference type="InterPro" id="IPR011704">
    <property type="entry name" value="ATPase_dyneun-rel_AAA"/>
</dbReference>
<reference evidence="3" key="1">
    <citation type="submission" date="2023-07" db="EMBL/GenBank/DDBJ databases">
        <title>Ureibacillus sp. isolated from freshwater well.</title>
        <authorList>
            <person name="Kirdat K."/>
            <person name="Bhatt A."/>
            <person name="Teware R."/>
            <person name="Bhavsar Y."/>
            <person name="Yadav A."/>
        </authorList>
    </citation>
    <scope>NUCLEOTIDE SEQUENCE</scope>
    <source>
        <strain evidence="3">BA0131</strain>
    </source>
</reference>
<evidence type="ECO:0000313" key="4">
    <source>
        <dbReference type="Proteomes" id="UP001172743"/>
    </source>
</evidence>
<feature type="coiled-coil region" evidence="1">
    <location>
        <begin position="323"/>
        <end position="360"/>
    </location>
</feature>
<dbReference type="Proteomes" id="UP001172743">
    <property type="component" value="Unassembled WGS sequence"/>
</dbReference>
<gene>
    <name evidence="3" type="ORF">QYB95_06020</name>
</gene>
<evidence type="ECO:0000259" key="2">
    <source>
        <dbReference type="Pfam" id="PF07728"/>
    </source>
</evidence>
<dbReference type="EMBL" id="JAUHTQ010000003">
    <property type="protein sequence ID" value="MDN4493093.1"/>
    <property type="molecule type" value="Genomic_DNA"/>
</dbReference>
<sequence length="750" mass="87370">MVTVNNVVLEDEELMSYRDSFLSFQNMLLNEENFNNDNLQVLTNILAFMKAGTKPKRKKNFKAYFENIDINKAKDLTDLLQELKVAVESGELESINKQKNELITQGMLLITKSYLEMFSLGRDSREVQDTKNFDTTGEVNVLHNYSKWLYEEVNDLVTEMADTYQNSSLNQDLVRKFVYEFKRFLNGRLLLKIIDIGTKQIIGVPIQLTKYGYKILPHPFLKSEWELSRPIETLNNKERIKVGDIIAVNFAAVRNEHFISSLLYVDFDGAEVVPQTLHQALLEYVDTEYIEKAYEVFEVKKQDDEMIKSLLTKKLLDTSAEVRQLLSDDLNQLNEIREAISKQNEKITEAEETLEENRKDWNRILKRIDELVKIDELDGSIRQVDNSFEKLEYIPEQFISNLQSLFYHNDNQHLIYKLGIIKSFVYALQANILTILAGPSGTGKSSIVHAFASAVENVEVRMIPVQTSWTDTQDLLGYFHPMDKAFVPTPFMEALAEAAMEENKSKLFLICLDEMNLAHIEYYFSEILSAREEKTQSLRLYPKRHWNTAKIILTEGTASLERQQNARELIDLYPPVFRIPENVRFIGTLNMDHTVKPLSPKVIDRSFIMEINHLTFQEKEDIKSNLQKLTGKIKMNYELFEEFVLDAESISDAIEKIEEISLLFKDFPNASLNSRGYKHIRNFLSYTKDEIEKNEMIDFIILGKILPRIEIKRMEIDSNSNTILQKLLPYPLSYEKFNRMLNTKHTVNFW</sequence>
<evidence type="ECO:0000256" key="1">
    <source>
        <dbReference type="SAM" id="Coils"/>
    </source>
</evidence>
<keyword evidence="4" id="KW-1185">Reference proteome</keyword>
<proteinExistence type="predicted"/>
<dbReference type="SUPFAM" id="SSF52540">
    <property type="entry name" value="P-loop containing nucleoside triphosphate hydrolases"/>
    <property type="match status" value="1"/>
</dbReference>
<feature type="domain" description="ATPase dynein-related AAA" evidence="2">
    <location>
        <begin position="435"/>
        <end position="605"/>
    </location>
</feature>
<organism evidence="3 4">
    <name type="scientific">Ureibacillus aquaedulcis</name>
    <dbReference type="NCBI Taxonomy" id="3058421"/>
    <lineage>
        <taxon>Bacteria</taxon>
        <taxon>Bacillati</taxon>
        <taxon>Bacillota</taxon>
        <taxon>Bacilli</taxon>
        <taxon>Bacillales</taxon>
        <taxon>Caryophanaceae</taxon>
        <taxon>Ureibacillus</taxon>
    </lineage>
</organism>
<comment type="caution">
    <text evidence="3">The sequence shown here is derived from an EMBL/GenBank/DDBJ whole genome shotgun (WGS) entry which is preliminary data.</text>
</comment>
<dbReference type="InterPro" id="IPR027417">
    <property type="entry name" value="P-loop_NTPase"/>
</dbReference>
<protein>
    <submittedName>
        <fullName evidence="3">AAA family ATPase</fullName>
    </submittedName>
</protein>
<keyword evidence="1" id="KW-0175">Coiled coil</keyword>